<dbReference type="Pfam" id="PF06827">
    <property type="entry name" value="zf-FPG_IleRS"/>
    <property type="match status" value="1"/>
</dbReference>
<dbReference type="InterPro" id="IPR010979">
    <property type="entry name" value="Ribosomal_uS13-like_H2TH"/>
</dbReference>
<evidence type="ECO:0000256" key="9">
    <source>
        <dbReference type="ARBA" id="ARBA00022833"/>
    </source>
</evidence>
<evidence type="ECO:0000256" key="15">
    <source>
        <dbReference type="ARBA" id="ARBA00044632"/>
    </source>
</evidence>
<comment type="catalytic activity">
    <reaction evidence="15">
        <text>2'-deoxyribonucleotide-(2'-deoxyribose 5'-phosphate)-2'-deoxyribonucleotide-DNA = a 3'-end 2'-deoxyribonucleotide-(2,3-dehydro-2,3-deoxyribose 5'-phosphate)-DNA + a 5'-end 5'-phospho-2'-deoxyribonucleoside-DNA + H(+)</text>
        <dbReference type="Rhea" id="RHEA:66592"/>
        <dbReference type="Rhea" id="RHEA-COMP:13180"/>
        <dbReference type="Rhea" id="RHEA-COMP:16897"/>
        <dbReference type="Rhea" id="RHEA-COMP:17067"/>
        <dbReference type="ChEBI" id="CHEBI:15378"/>
        <dbReference type="ChEBI" id="CHEBI:136412"/>
        <dbReference type="ChEBI" id="CHEBI:157695"/>
        <dbReference type="ChEBI" id="CHEBI:167181"/>
        <dbReference type="EC" id="4.2.99.18"/>
    </reaction>
</comment>
<keyword evidence="6" id="KW-0227">DNA damage</keyword>
<keyword evidence="7 16" id="KW-0863">Zinc-finger</keyword>
<dbReference type="Gene3D" id="1.10.8.50">
    <property type="match status" value="1"/>
</dbReference>
<evidence type="ECO:0000256" key="10">
    <source>
        <dbReference type="ARBA" id="ARBA00023125"/>
    </source>
</evidence>
<comment type="caution">
    <text evidence="19">The sequence shown here is derived from an EMBL/GenBank/DDBJ whole genome shotgun (WGS) entry which is preliminary data.</text>
</comment>
<dbReference type="InterPro" id="IPR020629">
    <property type="entry name" value="FPG_Glyclase"/>
</dbReference>
<keyword evidence="5" id="KW-0479">Metal-binding</keyword>
<evidence type="ECO:0000256" key="5">
    <source>
        <dbReference type="ARBA" id="ARBA00022723"/>
    </source>
</evidence>
<evidence type="ECO:0000313" key="20">
    <source>
        <dbReference type="Proteomes" id="UP000318711"/>
    </source>
</evidence>
<dbReference type="SMART" id="SM01232">
    <property type="entry name" value="H2TH"/>
    <property type="match status" value="1"/>
</dbReference>
<keyword evidence="10" id="KW-0238">DNA-binding</keyword>
<comment type="cofactor">
    <cofactor evidence="2">
        <name>Zn(2+)</name>
        <dbReference type="ChEBI" id="CHEBI:29105"/>
    </cofactor>
</comment>
<evidence type="ECO:0000256" key="14">
    <source>
        <dbReference type="ARBA" id="ARBA00023295"/>
    </source>
</evidence>
<dbReference type="PANTHER" id="PTHR22993">
    <property type="entry name" value="FORMAMIDOPYRIMIDINE-DNA GLYCOSYLASE"/>
    <property type="match status" value="1"/>
</dbReference>
<keyword evidence="8" id="KW-0378">Hydrolase</keyword>
<evidence type="ECO:0000256" key="1">
    <source>
        <dbReference type="ARBA" id="ARBA00001668"/>
    </source>
</evidence>
<evidence type="ECO:0000256" key="13">
    <source>
        <dbReference type="ARBA" id="ARBA00023268"/>
    </source>
</evidence>
<evidence type="ECO:0000256" key="8">
    <source>
        <dbReference type="ARBA" id="ARBA00022801"/>
    </source>
</evidence>
<evidence type="ECO:0000256" key="3">
    <source>
        <dbReference type="ARBA" id="ARBA00009409"/>
    </source>
</evidence>
<dbReference type="PROSITE" id="PS51066">
    <property type="entry name" value="ZF_FPG_2"/>
    <property type="match status" value="1"/>
</dbReference>
<dbReference type="InterPro" id="IPR015886">
    <property type="entry name" value="H2TH_FPG"/>
</dbReference>
<dbReference type="Pfam" id="PF06831">
    <property type="entry name" value="H2TH"/>
    <property type="match status" value="1"/>
</dbReference>
<sequence>MPELPEVETIKRQLEKTIVGRVIKDVDVREKRQFLGELKNIINAKIIGLDRRAKILLIYLDNDFTIVIHLKMAGQLIYQKTENRKLKTENKEIVGGHPDKVYNQPLPHKYTRVIFTFDDGSRLFFNDLRKFGWIKVCQRQTNLKSKILNLKSTTKKSNLINYNFPDGIEPLSKDFTISKLTEIIKKYPKQKIKTLLMNQELIAGIGNIYSDEILFASRIMPTRLAKTLAKNEIKLLFSVIPQVLQKAIRFGGTSRSDYLKPDGSRGGYLDEAMVYGRKGLPCRVCGAPIKTMKLNGRTSHFCEKCQA</sequence>
<dbReference type="GO" id="GO:0008270">
    <property type="term" value="F:zinc ion binding"/>
    <property type="evidence" value="ECO:0007669"/>
    <property type="project" value="UniProtKB-KW"/>
</dbReference>
<keyword evidence="13" id="KW-0511">Multifunctional enzyme</keyword>
<dbReference type="InterPro" id="IPR035937">
    <property type="entry name" value="FPG_N"/>
</dbReference>
<gene>
    <name evidence="19" type="ORF">CEN88_351</name>
</gene>
<reference evidence="19 20" key="1">
    <citation type="submission" date="2017-07" db="EMBL/GenBank/DDBJ databases">
        <title>Mechanisms for carbon and nitrogen cycling indicate functional differentiation within the Candidate Phyla Radiation.</title>
        <authorList>
            <person name="Danczak R.E."/>
            <person name="Johnston M.D."/>
            <person name="Kenah C."/>
            <person name="Slattery M."/>
            <person name="Wrighton K.C."/>
            <person name="Wilkins M.J."/>
        </authorList>
    </citation>
    <scope>NUCLEOTIDE SEQUENCE [LARGE SCALE GENOMIC DNA]</scope>
    <source>
        <strain evidence="19">Licking1014_2</strain>
    </source>
</reference>
<dbReference type="Pfam" id="PF01149">
    <property type="entry name" value="Fapy_DNA_glyco"/>
    <property type="match status" value="1"/>
</dbReference>
<accession>A0A554LU78</accession>
<dbReference type="SMART" id="SM00898">
    <property type="entry name" value="Fapy_DNA_glyco"/>
    <property type="match status" value="1"/>
</dbReference>
<dbReference type="InterPro" id="IPR010663">
    <property type="entry name" value="Znf_FPG/IleRS"/>
</dbReference>
<dbReference type="CDD" id="cd08966">
    <property type="entry name" value="EcFpg-like_N"/>
    <property type="match status" value="1"/>
</dbReference>
<dbReference type="PANTHER" id="PTHR22993:SF9">
    <property type="entry name" value="FORMAMIDOPYRIMIDINE-DNA GLYCOSYLASE"/>
    <property type="match status" value="1"/>
</dbReference>
<dbReference type="PROSITE" id="PS01242">
    <property type="entry name" value="ZF_FPG_1"/>
    <property type="match status" value="1"/>
</dbReference>
<dbReference type="SUPFAM" id="SSF46946">
    <property type="entry name" value="S13-like H2TH domain"/>
    <property type="match status" value="1"/>
</dbReference>
<dbReference type="PROSITE" id="PS51068">
    <property type="entry name" value="FPG_CAT"/>
    <property type="match status" value="1"/>
</dbReference>
<keyword evidence="14 19" id="KW-0326">Glycosidase</keyword>
<dbReference type="Proteomes" id="UP000318711">
    <property type="component" value="Unassembled WGS sequence"/>
</dbReference>
<evidence type="ECO:0000256" key="16">
    <source>
        <dbReference type="PROSITE-ProRule" id="PRU00391"/>
    </source>
</evidence>
<evidence type="ECO:0000256" key="12">
    <source>
        <dbReference type="ARBA" id="ARBA00023239"/>
    </source>
</evidence>
<dbReference type="GO" id="GO:0006284">
    <property type="term" value="P:base-excision repair"/>
    <property type="evidence" value="ECO:0007669"/>
    <property type="project" value="InterPro"/>
</dbReference>
<evidence type="ECO:0000259" key="18">
    <source>
        <dbReference type="PROSITE" id="PS51068"/>
    </source>
</evidence>
<comment type="catalytic activity">
    <reaction evidence="1">
        <text>Hydrolysis of DNA containing ring-opened 7-methylguanine residues, releasing 2,6-diamino-4-hydroxy-5-(N-methyl)formamidopyrimidine.</text>
        <dbReference type="EC" id="3.2.2.23"/>
    </reaction>
</comment>
<dbReference type="InterPro" id="IPR000214">
    <property type="entry name" value="Znf_DNA_glyclase/AP_lyase"/>
</dbReference>
<evidence type="ECO:0000256" key="11">
    <source>
        <dbReference type="ARBA" id="ARBA00023204"/>
    </source>
</evidence>
<dbReference type="GO" id="GO:0034039">
    <property type="term" value="F:8-oxo-7,8-dihydroguanine DNA N-glycosylase activity"/>
    <property type="evidence" value="ECO:0007669"/>
    <property type="project" value="TreeGrafter"/>
</dbReference>
<protein>
    <submittedName>
        <fullName evidence="19">Formamidopyrimidine-DNA glycosidase</fullName>
    </submittedName>
</protein>
<feature type="domain" description="Formamidopyrimidine-DNA glycosylase catalytic" evidence="18">
    <location>
        <begin position="2"/>
        <end position="132"/>
    </location>
</feature>
<evidence type="ECO:0000256" key="4">
    <source>
        <dbReference type="ARBA" id="ARBA00011245"/>
    </source>
</evidence>
<feature type="domain" description="FPG-type" evidence="17">
    <location>
        <begin position="273"/>
        <end position="307"/>
    </location>
</feature>
<dbReference type="InterPro" id="IPR015887">
    <property type="entry name" value="DNA_glyclase_Znf_dom_DNA_BS"/>
</dbReference>
<proteinExistence type="inferred from homology"/>
<dbReference type="FunFam" id="1.10.8.50:FF:000003">
    <property type="entry name" value="Formamidopyrimidine-DNA glycosylase"/>
    <property type="match status" value="1"/>
</dbReference>
<dbReference type="GO" id="GO:0140078">
    <property type="term" value="F:class I DNA-(apurinic or apyrimidinic site) endonuclease activity"/>
    <property type="evidence" value="ECO:0007669"/>
    <property type="project" value="UniProtKB-EC"/>
</dbReference>
<organism evidence="19 20">
    <name type="scientific">Candidatus Berkelbacteria bacterium Licking1014_2</name>
    <dbReference type="NCBI Taxonomy" id="2017146"/>
    <lineage>
        <taxon>Bacteria</taxon>
        <taxon>Candidatus Berkelbacteria</taxon>
    </lineage>
</organism>
<dbReference type="NCBIfam" id="NF002211">
    <property type="entry name" value="PRK01103.1"/>
    <property type="match status" value="1"/>
</dbReference>
<dbReference type="SUPFAM" id="SSF81624">
    <property type="entry name" value="N-terminal domain of MutM-like DNA repair proteins"/>
    <property type="match status" value="1"/>
</dbReference>
<comment type="similarity">
    <text evidence="3">Belongs to the FPG family.</text>
</comment>
<comment type="subunit">
    <text evidence="4">Monomer.</text>
</comment>
<dbReference type="EMBL" id="VMGL01000040">
    <property type="protein sequence ID" value="TSC96425.1"/>
    <property type="molecule type" value="Genomic_DNA"/>
</dbReference>
<dbReference type="AlphaFoldDB" id="A0A554LU78"/>
<keyword evidence="11" id="KW-0234">DNA repair</keyword>
<keyword evidence="12" id="KW-0456">Lyase</keyword>
<evidence type="ECO:0000256" key="7">
    <source>
        <dbReference type="ARBA" id="ARBA00022771"/>
    </source>
</evidence>
<evidence type="ECO:0000256" key="2">
    <source>
        <dbReference type="ARBA" id="ARBA00001947"/>
    </source>
</evidence>
<name>A0A554LU78_9BACT</name>
<evidence type="ECO:0000313" key="19">
    <source>
        <dbReference type="EMBL" id="TSC96425.1"/>
    </source>
</evidence>
<keyword evidence="9" id="KW-0862">Zinc</keyword>
<dbReference type="InterPro" id="IPR012319">
    <property type="entry name" value="FPG_cat"/>
</dbReference>
<dbReference type="GO" id="GO:0003684">
    <property type="term" value="F:damaged DNA binding"/>
    <property type="evidence" value="ECO:0007669"/>
    <property type="project" value="InterPro"/>
</dbReference>
<evidence type="ECO:0000259" key="17">
    <source>
        <dbReference type="PROSITE" id="PS51066"/>
    </source>
</evidence>
<dbReference type="Gene3D" id="3.20.190.10">
    <property type="entry name" value="MutM-like, N-terminal"/>
    <property type="match status" value="1"/>
</dbReference>
<dbReference type="SUPFAM" id="SSF57716">
    <property type="entry name" value="Glucocorticoid receptor-like (DNA-binding domain)"/>
    <property type="match status" value="1"/>
</dbReference>
<evidence type="ECO:0000256" key="6">
    <source>
        <dbReference type="ARBA" id="ARBA00022763"/>
    </source>
</evidence>